<sequence length="499" mass="55901">MPSIMEQKSKGKKENAVSKTPKSKSLGSKNRCATRSAAININERLPNELLAYIFGTAIIGLLPIEHRSFLALVCSVCEHWRDVAIEASELWTTIYVRDPKHIPSAELFLERSKAQLLDVDIQITFNLGVWFSSPLAASSRQYGLRVAELTSVHLWRTRTLSLCLNDAQDAEELSALYRPLSAPHLVSLSIYVGEESRSATILLNSICSVRSSGSEGSPLNTTPISSLTRLELTSVYPEHEDMRRIFACSPSLETLILPKFGWGIQGKNKSIVTAPSSLRSLAVHIDFIHEIESSLAAGSCSDCCALASLRFPNLEYLEVLGDRSSYNLNLGGHFKDLPKLKTLRLQQCSVSPADTQFFCSLKLLDRLELVDNLENVVWSDGHTHKVSFPFPYLSSILISEKRRGDYNMSQWARLARLAVNDYGCTQFSIEVTAQIYDSMAQYVGPQDEHIRVEVNDHSSGLFYLPPEDSPDEEAEEAEEAEESEEYEDHYEDDFLLFCF</sequence>
<keyword evidence="4" id="KW-1185">Reference proteome</keyword>
<feature type="compositionally biased region" description="Basic and acidic residues" evidence="1">
    <location>
        <begin position="7"/>
        <end position="16"/>
    </location>
</feature>
<gene>
    <name evidence="3" type="ORF">EDD18DRAFT_1169645</name>
</gene>
<accession>A0AA39Q5D3</accession>
<evidence type="ECO:0000313" key="3">
    <source>
        <dbReference type="EMBL" id="KAK0495514.1"/>
    </source>
</evidence>
<feature type="region of interest" description="Disordered" evidence="1">
    <location>
        <begin position="1"/>
        <end position="29"/>
    </location>
</feature>
<evidence type="ECO:0000259" key="2">
    <source>
        <dbReference type="Pfam" id="PF12937"/>
    </source>
</evidence>
<dbReference type="Proteomes" id="UP001175228">
    <property type="component" value="Unassembled WGS sequence"/>
</dbReference>
<dbReference type="Pfam" id="PF12937">
    <property type="entry name" value="F-box-like"/>
    <property type="match status" value="1"/>
</dbReference>
<reference evidence="3" key="1">
    <citation type="submission" date="2023-06" db="EMBL/GenBank/DDBJ databases">
        <authorList>
            <consortium name="Lawrence Berkeley National Laboratory"/>
            <person name="Ahrendt S."/>
            <person name="Sahu N."/>
            <person name="Indic B."/>
            <person name="Wong-Bajracharya J."/>
            <person name="Merenyi Z."/>
            <person name="Ke H.-M."/>
            <person name="Monk M."/>
            <person name="Kocsube S."/>
            <person name="Drula E."/>
            <person name="Lipzen A."/>
            <person name="Balint B."/>
            <person name="Henrissat B."/>
            <person name="Andreopoulos B."/>
            <person name="Martin F.M."/>
            <person name="Harder C.B."/>
            <person name="Rigling D."/>
            <person name="Ford K.L."/>
            <person name="Foster G.D."/>
            <person name="Pangilinan J."/>
            <person name="Papanicolaou A."/>
            <person name="Barry K."/>
            <person name="LaButti K."/>
            <person name="Viragh M."/>
            <person name="Koriabine M."/>
            <person name="Yan M."/>
            <person name="Riley R."/>
            <person name="Champramary S."/>
            <person name="Plett K.L."/>
            <person name="Tsai I.J."/>
            <person name="Slot J."/>
            <person name="Sipos G."/>
            <person name="Plett J."/>
            <person name="Nagy L.G."/>
            <person name="Grigoriev I.V."/>
        </authorList>
    </citation>
    <scope>NUCLEOTIDE SEQUENCE</scope>
    <source>
        <strain evidence="3">HWK02</strain>
    </source>
</reference>
<dbReference type="Gene3D" id="1.20.1280.50">
    <property type="match status" value="1"/>
</dbReference>
<dbReference type="AlphaFoldDB" id="A0AA39Q5D3"/>
<name>A0AA39Q5D3_9AGAR</name>
<dbReference type="SUPFAM" id="SSF52047">
    <property type="entry name" value="RNI-like"/>
    <property type="match status" value="1"/>
</dbReference>
<dbReference type="InterPro" id="IPR036047">
    <property type="entry name" value="F-box-like_dom_sf"/>
</dbReference>
<dbReference type="InterPro" id="IPR032675">
    <property type="entry name" value="LRR_dom_sf"/>
</dbReference>
<proteinExistence type="predicted"/>
<dbReference type="InterPro" id="IPR001810">
    <property type="entry name" value="F-box_dom"/>
</dbReference>
<feature type="region of interest" description="Disordered" evidence="1">
    <location>
        <begin position="462"/>
        <end position="488"/>
    </location>
</feature>
<dbReference type="EMBL" id="JAUEPU010000017">
    <property type="protein sequence ID" value="KAK0495514.1"/>
    <property type="molecule type" value="Genomic_DNA"/>
</dbReference>
<evidence type="ECO:0000313" key="4">
    <source>
        <dbReference type="Proteomes" id="UP001175228"/>
    </source>
</evidence>
<feature type="domain" description="F-box" evidence="2">
    <location>
        <begin position="43"/>
        <end position="96"/>
    </location>
</feature>
<evidence type="ECO:0000256" key="1">
    <source>
        <dbReference type="SAM" id="MobiDB-lite"/>
    </source>
</evidence>
<dbReference type="SUPFAM" id="SSF81383">
    <property type="entry name" value="F-box domain"/>
    <property type="match status" value="1"/>
</dbReference>
<comment type="caution">
    <text evidence="3">The sequence shown here is derived from an EMBL/GenBank/DDBJ whole genome shotgun (WGS) entry which is preliminary data.</text>
</comment>
<feature type="compositionally biased region" description="Acidic residues" evidence="1">
    <location>
        <begin position="468"/>
        <end position="488"/>
    </location>
</feature>
<organism evidence="3 4">
    <name type="scientific">Armillaria luteobubalina</name>
    <dbReference type="NCBI Taxonomy" id="153913"/>
    <lineage>
        <taxon>Eukaryota</taxon>
        <taxon>Fungi</taxon>
        <taxon>Dikarya</taxon>
        <taxon>Basidiomycota</taxon>
        <taxon>Agaricomycotina</taxon>
        <taxon>Agaricomycetes</taxon>
        <taxon>Agaricomycetidae</taxon>
        <taxon>Agaricales</taxon>
        <taxon>Marasmiineae</taxon>
        <taxon>Physalacriaceae</taxon>
        <taxon>Armillaria</taxon>
    </lineage>
</organism>
<feature type="compositionally biased region" description="Polar residues" evidence="1">
    <location>
        <begin position="17"/>
        <end position="29"/>
    </location>
</feature>
<protein>
    <recommendedName>
        <fullName evidence="2">F-box domain-containing protein</fullName>
    </recommendedName>
</protein>
<dbReference type="Gene3D" id="3.80.10.10">
    <property type="entry name" value="Ribonuclease Inhibitor"/>
    <property type="match status" value="1"/>
</dbReference>